<dbReference type="GO" id="GO:0005813">
    <property type="term" value="C:centrosome"/>
    <property type="evidence" value="ECO:0007669"/>
    <property type="project" value="TreeGrafter"/>
</dbReference>
<dbReference type="InterPro" id="IPR052593">
    <property type="entry name" value="MT-associated_AKAP9-binding"/>
</dbReference>
<dbReference type="GO" id="GO:1903358">
    <property type="term" value="P:regulation of Golgi organization"/>
    <property type="evidence" value="ECO:0007669"/>
    <property type="project" value="TreeGrafter"/>
</dbReference>
<dbReference type="AlphaFoldDB" id="A0A5E4CDC0"/>
<reference evidence="3 4" key="1">
    <citation type="submission" date="2019-04" db="EMBL/GenBank/DDBJ databases">
        <authorList>
            <person name="Alioto T."/>
            <person name="Alioto T."/>
        </authorList>
    </citation>
    <scope>NUCLEOTIDE SEQUENCE [LARGE SCALE GENOMIC DNA]</scope>
</reference>
<dbReference type="PANTHER" id="PTHR46501:SF2">
    <property type="entry name" value="MYOMEGALIN"/>
    <property type="match status" value="1"/>
</dbReference>
<evidence type="ECO:0000313" key="3">
    <source>
        <dbReference type="EMBL" id="VTJ79843.1"/>
    </source>
</evidence>
<dbReference type="PANTHER" id="PTHR46501">
    <property type="entry name" value="MYOMEGALIN"/>
    <property type="match status" value="1"/>
</dbReference>
<dbReference type="GO" id="GO:0060090">
    <property type="term" value="F:molecular adaptor activity"/>
    <property type="evidence" value="ECO:0007669"/>
    <property type="project" value="TreeGrafter"/>
</dbReference>
<reference evidence="2" key="2">
    <citation type="submission" date="2020-08" db="EMBL/GenBank/DDBJ databases">
        <authorList>
            <person name="Shumante A."/>
            <person name="Zimin A.V."/>
            <person name="Puiu D."/>
            <person name="Salzberg S.L."/>
        </authorList>
    </citation>
    <scope>NUCLEOTIDE SEQUENCE</scope>
    <source>
        <strain evidence="2">WC2-LM</strain>
        <tissue evidence="2">Liver</tissue>
    </source>
</reference>
<keyword evidence="4" id="KW-1185">Reference proteome</keyword>
<dbReference type="EMBL" id="WJEC01000521">
    <property type="protein sequence ID" value="KAF7482777.1"/>
    <property type="molecule type" value="Genomic_DNA"/>
</dbReference>
<protein>
    <submittedName>
        <fullName evidence="2">Myomegalin-like</fullName>
    </submittedName>
</protein>
<dbReference type="GO" id="GO:0007098">
    <property type="term" value="P:centrosome cycle"/>
    <property type="evidence" value="ECO:0007669"/>
    <property type="project" value="TreeGrafter"/>
</dbReference>
<organism evidence="3 4">
    <name type="scientific">Marmota monax</name>
    <name type="common">Woodchuck</name>
    <dbReference type="NCBI Taxonomy" id="9995"/>
    <lineage>
        <taxon>Eukaryota</taxon>
        <taxon>Metazoa</taxon>
        <taxon>Chordata</taxon>
        <taxon>Craniata</taxon>
        <taxon>Vertebrata</taxon>
        <taxon>Euteleostomi</taxon>
        <taxon>Mammalia</taxon>
        <taxon>Eutheria</taxon>
        <taxon>Euarchontoglires</taxon>
        <taxon>Glires</taxon>
        <taxon>Rodentia</taxon>
        <taxon>Sciuromorpha</taxon>
        <taxon>Sciuridae</taxon>
        <taxon>Xerinae</taxon>
        <taxon>Marmotini</taxon>
        <taxon>Marmota</taxon>
    </lineage>
</organism>
<evidence type="ECO:0000256" key="1">
    <source>
        <dbReference type="SAM" id="MobiDB-lite"/>
    </source>
</evidence>
<dbReference type="GO" id="GO:0005794">
    <property type="term" value="C:Golgi apparatus"/>
    <property type="evidence" value="ECO:0007669"/>
    <property type="project" value="TreeGrafter"/>
</dbReference>
<dbReference type="Proteomes" id="UP000662637">
    <property type="component" value="Unassembled WGS sequence"/>
</dbReference>
<dbReference type="EMBL" id="CABDUW010001233">
    <property type="protein sequence ID" value="VTJ79843.1"/>
    <property type="molecule type" value="Genomic_DNA"/>
</dbReference>
<evidence type="ECO:0000313" key="4">
    <source>
        <dbReference type="Proteomes" id="UP000335636"/>
    </source>
</evidence>
<dbReference type="GO" id="GO:0090063">
    <property type="term" value="P:positive regulation of microtubule nucleation"/>
    <property type="evidence" value="ECO:0007669"/>
    <property type="project" value="TreeGrafter"/>
</dbReference>
<name>A0A5E4CDC0_MARMO</name>
<accession>A0A5E4CDC0</accession>
<sequence length="147" mass="16207">MQIPWPSSFRADSDDLPGMKNSPKLECDTTDGSFTNKHGLPIIGRIDDYTALREKTEEGKQLVQKILSLLRPTCNFLGLESQSSEAPGNKCFHELRSSTCALQYTLEESASLLTMFCQVALPSFHGPGLPGKVGFLVKRSKDVTMIL</sequence>
<evidence type="ECO:0000313" key="2">
    <source>
        <dbReference type="EMBL" id="KAF7482777.1"/>
    </source>
</evidence>
<gene>
    <name evidence="2" type="ORF">GHT09_005889</name>
    <name evidence="3" type="ORF">MONAX_5E011478</name>
</gene>
<proteinExistence type="predicted"/>
<dbReference type="Proteomes" id="UP000335636">
    <property type="component" value="Unassembled WGS sequence"/>
</dbReference>
<feature type="region of interest" description="Disordered" evidence="1">
    <location>
        <begin position="1"/>
        <end position="21"/>
    </location>
</feature>